<organism evidence="7 8">
    <name type="scientific">Ditylenchus destructor</name>
    <dbReference type="NCBI Taxonomy" id="166010"/>
    <lineage>
        <taxon>Eukaryota</taxon>
        <taxon>Metazoa</taxon>
        <taxon>Ecdysozoa</taxon>
        <taxon>Nematoda</taxon>
        <taxon>Chromadorea</taxon>
        <taxon>Rhabditida</taxon>
        <taxon>Tylenchina</taxon>
        <taxon>Tylenchomorpha</taxon>
        <taxon>Sphaerularioidea</taxon>
        <taxon>Anguinidae</taxon>
        <taxon>Anguininae</taxon>
        <taxon>Ditylenchus</taxon>
    </lineage>
</organism>
<dbReference type="Proteomes" id="UP001201812">
    <property type="component" value="Unassembled WGS sequence"/>
</dbReference>
<gene>
    <name evidence="7" type="ORF">DdX_06915</name>
</gene>
<evidence type="ECO:0000313" key="7">
    <source>
        <dbReference type="EMBL" id="KAI1717182.1"/>
    </source>
</evidence>
<dbReference type="GO" id="GO:0031902">
    <property type="term" value="C:late endosome membrane"/>
    <property type="evidence" value="ECO:0007669"/>
    <property type="project" value="TreeGrafter"/>
</dbReference>
<dbReference type="Gene3D" id="3.30.530.20">
    <property type="match status" value="1"/>
</dbReference>
<evidence type="ECO:0000256" key="2">
    <source>
        <dbReference type="ARBA" id="ARBA00022692"/>
    </source>
</evidence>
<dbReference type="GO" id="GO:0005789">
    <property type="term" value="C:endoplasmic reticulum membrane"/>
    <property type="evidence" value="ECO:0007669"/>
    <property type="project" value="TreeGrafter"/>
</dbReference>
<dbReference type="PANTHER" id="PTHR46121">
    <property type="entry name" value="STEROIDOGENIC ACUTE REGULATORY PROTEIN-LIKE"/>
    <property type="match status" value="1"/>
</dbReference>
<dbReference type="SMART" id="SM00234">
    <property type="entry name" value="START"/>
    <property type="match status" value="1"/>
</dbReference>
<dbReference type="PROSITE" id="PS51439">
    <property type="entry name" value="MENTAL"/>
    <property type="match status" value="1"/>
</dbReference>
<dbReference type="GO" id="GO:0099044">
    <property type="term" value="P:vesicle tethering to endoplasmic reticulum"/>
    <property type="evidence" value="ECO:0007669"/>
    <property type="project" value="TreeGrafter"/>
</dbReference>
<feature type="transmembrane region" description="Helical" evidence="4">
    <location>
        <begin position="127"/>
        <end position="146"/>
    </location>
</feature>
<accession>A0AAD4R8H1</accession>
<feature type="domain" description="MENTAL" evidence="6">
    <location>
        <begin position="18"/>
        <end position="192"/>
    </location>
</feature>
<evidence type="ECO:0000256" key="1">
    <source>
        <dbReference type="ARBA" id="ARBA00004141"/>
    </source>
</evidence>
<dbReference type="Pfam" id="PF01852">
    <property type="entry name" value="START"/>
    <property type="match status" value="1"/>
</dbReference>
<comment type="subcellular location">
    <subcellularLocation>
        <location evidence="1">Membrane</location>
        <topology evidence="1">Multi-pass membrane protein</topology>
    </subcellularLocation>
</comment>
<evidence type="ECO:0000259" key="5">
    <source>
        <dbReference type="PROSITE" id="PS50848"/>
    </source>
</evidence>
<reference evidence="7" key="1">
    <citation type="submission" date="2022-01" db="EMBL/GenBank/DDBJ databases">
        <title>Genome Sequence Resource for Two Populations of Ditylenchus destructor, the Migratory Endoparasitic Phytonematode.</title>
        <authorList>
            <person name="Zhang H."/>
            <person name="Lin R."/>
            <person name="Xie B."/>
        </authorList>
    </citation>
    <scope>NUCLEOTIDE SEQUENCE</scope>
    <source>
        <strain evidence="7">BazhouSP</strain>
    </source>
</reference>
<comment type="caution">
    <text evidence="7">The sequence shown here is derived from an EMBL/GenBank/DDBJ whole genome shotgun (WGS) entry which is preliminary data.</text>
</comment>
<name>A0AAD4R8H1_9BILA</name>
<dbReference type="AlphaFoldDB" id="A0AAD4R8H1"/>
<dbReference type="InterPro" id="IPR019498">
    <property type="entry name" value="MENTAL"/>
</dbReference>
<dbReference type="InterPro" id="IPR023393">
    <property type="entry name" value="START-like_dom_sf"/>
</dbReference>
<dbReference type="GO" id="GO:0140284">
    <property type="term" value="C:endoplasmic reticulum-endosome membrane contact site"/>
    <property type="evidence" value="ECO:0007669"/>
    <property type="project" value="TreeGrafter"/>
</dbReference>
<evidence type="ECO:0000259" key="6">
    <source>
        <dbReference type="PROSITE" id="PS51439"/>
    </source>
</evidence>
<proteinExistence type="predicted"/>
<dbReference type="CDD" id="cd00177">
    <property type="entry name" value="START"/>
    <property type="match status" value="1"/>
</dbReference>
<keyword evidence="4" id="KW-1133">Transmembrane helix</keyword>
<dbReference type="GO" id="GO:0008289">
    <property type="term" value="F:lipid binding"/>
    <property type="evidence" value="ECO:0007669"/>
    <property type="project" value="InterPro"/>
</dbReference>
<dbReference type="Pfam" id="PF10457">
    <property type="entry name" value="MENTAL"/>
    <property type="match status" value="1"/>
</dbReference>
<evidence type="ECO:0000256" key="3">
    <source>
        <dbReference type="ARBA" id="ARBA00023136"/>
    </source>
</evidence>
<keyword evidence="3 4" id="KW-0472">Membrane</keyword>
<keyword evidence="2 4" id="KW-0812">Transmembrane</keyword>
<sequence length="447" mass="50064">MSGQNQTSSLLVENLRGLSKERRKFLIVNVFDCVTITLLWLLSTVSKTDGDWPSAFLTEINILEPRFLQTSLFDLVIVGILRMLILLFFYAFLSVDHWLPVAFTTAITTMFVTIKILFFFSKSHGSMPQYLVIIASLFIAWFELWLMPFRVLNQERDVAAAAAEGSNTHLLENSPRLSNTGIQTSNGRLLRATDNEEERPYHSAIDFSTDDDGNTCLSSQPPGIGRVTHTEAILAVERAQIQGRILLNKIGSWRLLNKNPEIRLLDSSGNADSYYVRAEFEWPNSCTAALFQAIWSDSLKWNSQILDSRVLSVINPNTEIIYSRSAPACGGYISSREFVDVRRSNHDPSTNIYEIVYTSVECKLEPVAFAVNAKSKDGHLGVRGKNGVNIIRISPSAPTERGGSVTFEWVMNSELRGKIPKVLTRSGMSSFLVGYVKSLDNYLKNNA</sequence>
<protein>
    <submittedName>
        <fullName evidence="7">Cholesterol-capturing domain-containing protein</fullName>
    </submittedName>
</protein>
<feature type="domain" description="START" evidence="5">
    <location>
        <begin position="253"/>
        <end position="447"/>
    </location>
</feature>
<dbReference type="InterPro" id="IPR002913">
    <property type="entry name" value="START_lipid-bd_dom"/>
</dbReference>
<dbReference type="SUPFAM" id="SSF55961">
    <property type="entry name" value="Bet v1-like"/>
    <property type="match status" value="1"/>
</dbReference>
<dbReference type="PANTHER" id="PTHR46121:SF4">
    <property type="entry name" value="STEROIDOGENIC ACUTE REGULATORY PROTEIN-LIKE"/>
    <property type="match status" value="1"/>
</dbReference>
<dbReference type="EMBL" id="JAKKPZ010000009">
    <property type="protein sequence ID" value="KAI1717182.1"/>
    <property type="molecule type" value="Genomic_DNA"/>
</dbReference>
<evidence type="ECO:0000256" key="4">
    <source>
        <dbReference type="SAM" id="Phobius"/>
    </source>
</evidence>
<dbReference type="InterPro" id="IPR051869">
    <property type="entry name" value="STARD3"/>
</dbReference>
<feature type="transmembrane region" description="Helical" evidence="4">
    <location>
        <begin position="25"/>
        <end position="43"/>
    </location>
</feature>
<feature type="transmembrane region" description="Helical" evidence="4">
    <location>
        <begin position="100"/>
        <end position="121"/>
    </location>
</feature>
<keyword evidence="8" id="KW-1185">Reference proteome</keyword>
<feature type="transmembrane region" description="Helical" evidence="4">
    <location>
        <begin position="72"/>
        <end position="93"/>
    </location>
</feature>
<dbReference type="GO" id="GO:0005765">
    <property type="term" value="C:lysosomal membrane"/>
    <property type="evidence" value="ECO:0007669"/>
    <property type="project" value="TreeGrafter"/>
</dbReference>
<evidence type="ECO:0000313" key="8">
    <source>
        <dbReference type="Proteomes" id="UP001201812"/>
    </source>
</evidence>
<dbReference type="PROSITE" id="PS50848">
    <property type="entry name" value="START"/>
    <property type="match status" value="1"/>
</dbReference>